<dbReference type="Pfam" id="PF13302">
    <property type="entry name" value="Acetyltransf_3"/>
    <property type="match status" value="1"/>
</dbReference>
<evidence type="ECO:0000259" key="1">
    <source>
        <dbReference type="PROSITE" id="PS51186"/>
    </source>
</evidence>
<gene>
    <name evidence="2" type="ORF">E9934_18460</name>
</gene>
<keyword evidence="3" id="KW-1185">Reference proteome</keyword>
<dbReference type="OrthoDB" id="9797989at2"/>
<comment type="caution">
    <text evidence="2">The sequence shown here is derived from an EMBL/GenBank/DDBJ whole genome shotgun (WGS) entry which is preliminary data.</text>
</comment>
<dbReference type="GO" id="GO:0016747">
    <property type="term" value="F:acyltransferase activity, transferring groups other than amino-acyl groups"/>
    <property type="evidence" value="ECO:0007669"/>
    <property type="project" value="InterPro"/>
</dbReference>
<dbReference type="Proteomes" id="UP000307087">
    <property type="component" value="Unassembled WGS sequence"/>
</dbReference>
<proteinExistence type="predicted"/>
<dbReference type="SUPFAM" id="SSF55729">
    <property type="entry name" value="Acyl-CoA N-acyltransferases (Nat)"/>
    <property type="match status" value="1"/>
</dbReference>
<accession>A0A4S8N1J2</accession>
<evidence type="ECO:0000313" key="3">
    <source>
        <dbReference type="Proteomes" id="UP000307087"/>
    </source>
</evidence>
<dbReference type="RefSeq" id="WP_136564373.1">
    <property type="nucleotide sequence ID" value="NZ_BAABLS010000007.1"/>
</dbReference>
<reference evidence="2 3" key="1">
    <citation type="journal article" date="2009" name="Int. J. Syst. Evol. Microbiol.">
        <title>Nocardioides caeni sp. nov., isolated from wastewater.</title>
        <authorList>
            <person name="Yoon J.H."/>
            <person name="Kang S.J."/>
            <person name="Park S."/>
            <person name="Kim W."/>
            <person name="Oh T.K."/>
        </authorList>
    </citation>
    <scope>NUCLEOTIDE SEQUENCE [LARGE SCALE GENOMIC DNA]</scope>
    <source>
        <strain evidence="2 3">DSM 23134</strain>
    </source>
</reference>
<evidence type="ECO:0000313" key="2">
    <source>
        <dbReference type="EMBL" id="THV08919.1"/>
    </source>
</evidence>
<protein>
    <submittedName>
        <fullName evidence="2">GNAT family N-acetyltransferase</fullName>
    </submittedName>
</protein>
<dbReference type="AlphaFoldDB" id="A0A4S8N1J2"/>
<dbReference type="Gene3D" id="3.40.630.30">
    <property type="match status" value="1"/>
</dbReference>
<feature type="domain" description="N-acetyltransferase" evidence="1">
    <location>
        <begin position="36"/>
        <end position="178"/>
    </location>
</feature>
<keyword evidence="2" id="KW-0808">Transferase</keyword>
<dbReference type="PANTHER" id="PTHR39173:SF1">
    <property type="entry name" value="ACETYLTRANSFERASE"/>
    <property type="match status" value="1"/>
</dbReference>
<organism evidence="2 3">
    <name type="scientific">Nocardioides caeni</name>
    <dbReference type="NCBI Taxonomy" id="574700"/>
    <lineage>
        <taxon>Bacteria</taxon>
        <taxon>Bacillati</taxon>
        <taxon>Actinomycetota</taxon>
        <taxon>Actinomycetes</taxon>
        <taxon>Propionibacteriales</taxon>
        <taxon>Nocardioidaceae</taxon>
        <taxon>Nocardioides</taxon>
    </lineage>
</organism>
<name>A0A4S8N1J2_9ACTN</name>
<dbReference type="EMBL" id="STGW01000021">
    <property type="protein sequence ID" value="THV08919.1"/>
    <property type="molecule type" value="Genomic_DNA"/>
</dbReference>
<dbReference type="PROSITE" id="PS51186">
    <property type="entry name" value="GNAT"/>
    <property type="match status" value="1"/>
</dbReference>
<dbReference type="InterPro" id="IPR016181">
    <property type="entry name" value="Acyl_CoA_acyltransferase"/>
</dbReference>
<sequence>MTALVEPDVRRWESWAAMIQDFGDVAQMHGSGHWHLEGPPVPTRAGCEAFVLMTELTAPADPDGTRVPSTYFWITAGDGGWDDEVVGFVHLRHHLNDHLLVHGGHLGYAVRPSARRRGHATAALALGLQAAARLGVEQALLTCEAGNEPSRRTIERNGGVFEDETAEGLLRFWVPTAS</sequence>
<dbReference type="PANTHER" id="PTHR39173">
    <property type="entry name" value="ACETYLTRANSFERASE"/>
    <property type="match status" value="1"/>
</dbReference>
<dbReference type="InterPro" id="IPR000182">
    <property type="entry name" value="GNAT_dom"/>
</dbReference>